<sequence length="24" mass="2624">MAFHSVTQLQGGGAHRNHITHPIN</sequence>
<evidence type="ECO:0000256" key="1">
    <source>
        <dbReference type="SAM" id="MobiDB-lite"/>
    </source>
</evidence>
<proteinExistence type="predicted"/>
<dbReference type="EMBL" id="GBXM01030606">
    <property type="protein sequence ID" value="JAH77971.1"/>
    <property type="molecule type" value="Transcribed_RNA"/>
</dbReference>
<accession>A0A0E9VJ01</accession>
<feature type="compositionally biased region" description="Basic residues" evidence="1">
    <location>
        <begin position="15"/>
        <end position="24"/>
    </location>
</feature>
<reference evidence="2" key="2">
    <citation type="journal article" date="2015" name="Fish Shellfish Immunol.">
        <title>Early steps in the European eel (Anguilla anguilla)-Vibrio vulnificus interaction in the gills: Role of the RtxA13 toxin.</title>
        <authorList>
            <person name="Callol A."/>
            <person name="Pajuelo D."/>
            <person name="Ebbesson L."/>
            <person name="Teles M."/>
            <person name="MacKenzie S."/>
            <person name="Amaro C."/>
        </authorList>
    </citation>
    <scope>NUCLEOTIDE SEQUENCE</scope>
</reference>
<organism evidence="2">
    <name type="scientific">Anguilla anguilla</name>
    <name type="common">European freshwater eel</name>
    <name type="synonym">Muraena anguilla</name>
    <dbReference type="NCBI Taxonomy" id="7936"/>
    <lineage>
        <taxon>Eukaryota</taxon>
        <taxon>Metazoa</taxon>
        <taxon>Chordata</taxon>
        <taxon>Craniata</taxon>
        <taxon>Vertebrata</taxon>
        <taxon>Euteleostomi</taxon>
        <taxon>Actinopterygii</taxon>
        <taxon>Neopterygii</taxon>
        <taxon>Teleostei</taxon>
        <taxon>Anguilliformes</taxon>
        <taxon>Anguillidae</taxon>
        <taxon>Anguilla</taxon>
    </lineage>
</organism>
<feature type="region of interest" description="Disordered" evidence="1">
    <location>
        <begin position="1"/>
        <end position="24"/>
    </location>
</feature>
<reference evidence="2" key="1">
    <citation type="submission" date="2014-11" db="EMBL/GenBank/DDBJ databases">
        <authorList>
            <person name="Amaro Gonzalez C."/>
        </authorList>
    </citation>
    <scope>NUCLEOTIDE SEQUENCE</scope>
</reference>
<name>A0A0E9VJ01_ANGAN</name>
<evidence type="ECO:0000313" key="2">
    <source>
        <dbReference type="EMBL" id="JAH77971.1"/>
    </source>
</evidence>
<protein>
    <submittedName>
        <fullName evidence="2">Uncharacterized protein</fullName>
    </submittedName>
</protein>
<dbReference type="AlphaFoldDB" id="A0A0E9VJ01"/>